<dbReference type="RefSeq" id="WP_216644646.1">
    <property type="nucleotide sequence ID" value="NZ_CP020370.1"/>
</dbReference>
<dbReference type="KEGG" id="tsy:THSYN_28995"/>
<evidence type="ECO:0000256" key="1">
    <source>
        <dbReference type="SAM" id="MobiDB-lite"/>
    </source>
</evidence>
<reference evidence="3 4" key="1">
    <citation type="submission" date="2017-03" db="EMBL/GenBank/DDBJ databases">
        <title>Complete genome sequence of Candidatus 'Thiodictyon syntrophicum' sp. nov. strain Cad16T, a photolithoautotroph purple sulfur bacterium isolated from an alpine meromictic lake.</title>
        <authorList>
            <person name="Luedin S.M."/>
            <person name="Pothier J.F."/>
            <person name="Danza F."/>
            <person name="Storelli N."/>
            <person name="Wittwer M."/>
            <person name="Tonolla M."/>
        </authorList>
    </citation>
    <scope>NUCLEOTIDE SEQUENCE [LARGE SCALE GENOMIC DNA]</scope>
    <source>
        <strain evidence="3 4">Cad16T</strain>
    </source>
</reference>
<name>A0A2K8UHJ1_9GAMM</name>
<dbReference type="AlphaFoldDB" id="A0A2K8UHJ1"/>
<evidence type="ECO:0000313" key="3">
    <source>
        <dbReference type="EMBL" id="AUB84571.1"/>
    </source>
</evidence>
<keyword evidence="2" id="KW-0732">Signal</keyword>
<feature type="chain" id="PRO_5014629418" description="DUF4148 domain-containing protein" evidence="2">
    <location>
        <begin position="39"/>
        <end position="102"/>
    </location>
</feature>
<gene>
    <name evidence="3" type="ORF">THSYN_28995</name>
</gene>
<organism evidence="3 4">
    <name type="scientific">Candidatus Thiodictyon syntrophicum</name>
    <dbReference type="NCBI Taxonomy" id="1166950"/>
    <lineage>
        <taxon>Bacteria</taxon>
        <taxon>Pseudomonadati</taxon>
        <taxon>Pseudomonadota</taxon>
        <taxon>Gammaproteobacteria</taxon>
        <taxon>Chromatiales</taxon>
        <taxon>Chromatiaceae</taxon>
        <taxon>Thiodictyon</taxon>
    </lineage>
</organism>
<proteinExistence type="predicted"/>
<evidence type="ECO:0008006" key="5">
    <source>
        <dbReference type="Google" id="ProtNLM"/>
    </source>
</evidence>
<sequence length="102" mass="10847">MPRPIHPVHAPARRPRGNPGTWISAIFAAALALGPACADDPTPNLRGASTGPTTAKGYDHPDQFIHLKDVKPADNMYPAVPHPEQEQQARKKLAALEGAASE</sequence>
<evidence type="ECO:0000256" key="2">
    <source>
        <dbReference type="SAM" id="SignalP"/>
    </source>
</evidence>
<feature type="signal peptide" evidence="2">
    <location>
        <begin position="1"/>
        <end position="38"/>
    </location>
</feature>
<evidence type="ECO:0000313" key="4">
    <source>
        <dbReference type="Proteomes" id="UP000232638"/>
    </source>
</evidence>
<dbReference type="EMBL" id="CP020370">
    <property type="protein sequence ID" value="AUB84571.1"/>
    <property type="molecule type" value="Genomic_DNA"/>
</dbReference>
<accession>A0A2K8UHJ1</accession>
<feature type="region of interest" description="Disordered" evidence="1">
    <location>
        <begin position="73"/>
        <end position="102"/>
    </location>
</feature>
<protein>
    <recommendedName>
        <fullName evidence="5">DUF4148 domain-containing protein</fullName>
    </recommendedName>
</protein>
<dbReference type="Proteomes" id="UP000232638">
    <property type="component" value="Chromosome"/>
</dbReference>
<keyword evidence="4" id="KW-1185">Reference proteome</keyword>